<organism evidence="2 3">
    <name type="scientific">Segatella hominis</name>
    <dbReference type="NCBI Taxonomy" id="2518605"/>
    <lineage>
        <taxon>Bacteria</taxon>
        <taxon>Pseudomonadati</taxon>
        <taxon>Bacteroidota</taxon>
        <taxon>Bacteroidia</taxon>
        <taxon>Bacteroidales</taxon>
        <taxon>Prevotellaceae</taxon>
        <taxon>Segatella</taxon>
    </lineage>
</organism>
<sequence length="376" mass="43078">MVMKNPFVTNGYAGPEYFCDRVEETQHITEMLTNENNMALISPRRIGKTELIHHCFAQPVIQKDYYTFIIDIYSTNSVSDLVNMFGKAIIDELRPKGRSAWEKFLMALSSLRSEISFDINGAPVWGIGIGNIVNPEITLDEIFSYLNQADKPCLVAIDEFQQITNYADNRIEALLRTYIQRCTNAHFIFSGSHRHLMAEMFTSPARPFYQSVTLMNLKPLDIEKYKEFATAKFEERNKHIDTAIIGELFARFGGVTSYIQRVMNVLFLKTPEQGTCTLDMVDDAINYNLNMASDTYETLLRQMPEKQRNVFIAISAEGEARSVKSGAFAKKYHLPSPSSVNSALKGLLEKDFITQQDDAYVVYDKFFDLWLKKYLK</sequence>
<dbReference type="Gene3D" id="3.40.50.300">
    <property type="entry name" value="P-loop containing nucleotide triphosphate hydrolases"/>
    <property type="match status" value="1"/>
</dbReference>
<dbReference type="AlphaFoldDB" id="A0A4Y8UPY6"/>
<reference evidence="2 3" key="1">
    <citation type="submission" date="2019-02" db="EMBL/GenBank/DDBJ databases">
        <title>Draft Genome Sequence of the Prevotella sp. BCRC 81118, Isolated from Human Feces.</title>
        <authorList>
            <person name="Huang C.-H."/>
        </authorList>
    </citation>
    <scope>NUCLEOTIDE SEQUENCE [LARGE SCALE GENOMIC DNA]</scope>
    <source>
        <strain evidence="2 3">BCRC 81118</strain>
    </source>
</reference>
<dbReference type="InterPro" id="IPR011579">
    <property type="entry name" value="ATPase_dom"/>
</dbReference>
<comment type="caution">
    <text evidence="2">The sequence shown here is derived from an EMBL/GenBank/DDBJ whole genome shotgun (WGS) entry which is preliminary data.</text>
</comment>
<keyword evidence="2" id="KW-0067">ATP-binding</keyword>
<dbReference type="GO" id="GO:0005524">
    <property type="term" value="F:ATP binding"/>
    <property type="evidence" value="ECO:0007669"/>
    <property type="project" value="UniProtKB-KW"/>
</dbReference>
<dbReference type="OrthoDB" id="9805535at2"/>
<accession>A0A4Y8UPY6</accession>
<evidence type="ECO:0000313" key="3">
    <source>
        <dbReference type="Proteomes" id="UP000297872"/>
    </source>
</evidence>
<keyword evidence="2" id="KW-0547">Nucleotide-binding</keyword>
<dbReference type="InterPro" id="IPR027417">
    <property type="entry name" value="P-loop_NTPase"/>
</dbReference>
<dbReference type="EMBL" id="SGVY01000074">
    <property type="protein sequence ID" value="TFH70885.1"/>
    <property type="molecule type" value="Genomic_DNA"/>
</dbReference>
<proteinExistence type="predicted"/>
<dbReference type="SUPFAM" id="SSF52540">
    <property type="entry name" value="P-loop containing nucleoside triphosphate hydrolases"/>
    <property type="match status" value="1"/>
</dbReference>
<dbReference type="Proteomes" id="UP000297872">
    <property type="component" value="Unassembled WGS sequence"/>
</dbReference>
<dbReference type="PANTHER" id="PTHR34301">
    <property type="entry name" value="DNA-BINDING PROTEIN-RELATED"/>
    <property type="match status" value="1"/>
</dbReference>
<protein>
    <submittedName>
        <fullName evidence="2">ATP-binding protein</fullName>
    </submittedName>
</protein>
<evidence type="ECO:0000313" key="2">
    <source>
        <dbReference type="EMBL" id="TFH70885.1"/>
    </source>
</evidence>
<name>A0A4Y8UPY6_9BACT</name>
<dbReference type="PANTHER" id="PTHR34301:SF8">
    <property type="entry name" value="ATPASE DOMAIN-CONTAINING PROTEIN"/>
    <property type="match status" value="1"/>
</dbReference>
<keyword evidence="3" id="KW-1185">Reference proteome</keyword>
<evidence type="ECO:0000259" key="1">
    <source>
        <dbReference type="Pfam" id="PF01637"/>
    </source>
</evidence>
<gene>
    <name evidence="2" type="ORF">EXN75_16075</name>
</gene>
<dbReference type="Pfam" id="PF01637">
    <property type="entry name" value="ATPase_2"/>
    <property type="match status" value="1"/>
</dbReference>
<feature type="domain" description="ATPase" evidence="1">
    <location>
        <begin position="18"/>
        <end position="260"/>
    </location>
</feature>